<dbReference type="InterPro" id="IPR001387">
    <property type="entry name" value="Cro/C1-type_HTH"/>
</dbReference>
<gene>
    <name evidence="2" type="ORF">MiSe_57590</name>
</gene>
<evidence type="ECO:0000259" key="1">
    <source>
        <dbReference type="PROSITE" id="PS50943"/>
    </source>
</evidence>
<dbReference type="EMBL" id="BLAY01000104">
    <property type="protein sequence ID" value="GET40947.1"/>
    <property type="molecule type" value="Genomic_DNA"/>
</dbReference>
<accession>A0AAV3XN08</accession>
<dbReference type="AlphaFoldDB" id="A0AAV3XN08"/>
<dbReference type="Gene3D" id="1.10.260.40">
    <property type="entry name" value="lambda repressor-like DNA-binding domains"/>
    <property type="match status" value="1"/>
</dbReference>
<dbReference type="SMART" id="SM00530">
    <property type="entry name" value="HTH_XRE"/>
    <property type="match status" value="1"/>
</dbReference>
<sequence>MGKAGKALRQVLETYGITQNKLAVVMGTRRSNVGRWFHQQIDPTGDTIAEIVAALSKIEPTAAEDFVRLYLGDSMRDGEKTANPE</sequence>
<evidence type="ECO:0000313" key="2">
    <source>
        <dbReference type="EMBL" id="GET40947.1"/>
    </source>
</evidence>
<dbReference type="PROSITE" id="PS50943">
    <property type="entry name" value="HTH_CROC1"/>
    <property type="match status" value="1"/>
</dbReference>
<dbReference type="GO" id="GO:0003677">
    <property type="term" value="F:DNA binding"/>
    <property type="evidence" value="ECO:0007669"/>
    <property type="project" value="InterPro"/>
</dbReference>
<dbReference type="Pfam" id="PF01381">
    <property type="entry name" value="HTH_3"/>
    <property type="match status" value="1"/>
</dbReference>
<dbReference type="CDD" id="cd00093">
    <property type="entry name" value="HTH_XRE"/>
    <property type="match status" value="1"/>
</dbReference>
<feature type="domain" description="HTH cro/C1-type" evidence="1">
    <location>
        <begin position="8"/>
        <end position="66"/>
    </location>
</feature>
<proteinExistence type="predicted"/>
<name>A0AAV3XN08_9CYAN</name>
<organism evidence="2 3">
    <name type="scientific">Microseira wollei NIES-4236</name>
    <dbReference type="NCBI Taxonomy" id="2530354"/>
    <lineage>
        <taxon>Bacteria</taxon>
        <taxon>Bacillati</taxon>
        <taxon>Cyanobacteriota</taxon>
        <taxon>Cyanophyceae</taxon>
        <taxon>Oscillatoriophycideae</taxon>
        <taxon>Aerosakkonematales</taxon>
        <taxon>Aerosakkonemataceae</taxon>
        <taxon>Microseira</taxon>
    </lineage>
</organism>
<dbReference type="Proteomes" id="UP001050975">
    <property type="component" value="Unassembled WGS sequence"/>
</dbReference>
<reference evidence="2" key="1">
    <citation type="submission" date="2019-10" db="EMBL/GenBank/DDBJ databases">
        <title>Draft genome sequece of Microseira wollei NIES-4236.</title>
        <authorList>
            <person name="Yamaguchi H."/>
            <person name="Suzuki S."/>
            <person name="Kawachi M."/>
        </authorList>
    </citation>
    <scope>NUCLEOTIDE SEQUENCE</scope>
    <source>
        <strain evidence="2">NIES-4236</strain>
    </source>
</reference>
<evidence type="ECO:0000313" key="3">
    <source>
        <dbReference type="Proteomes" id="UP001050975"/>
    </source>
</evidence>
<keyword evidence="3" id="KW-1185">Reference proteome</keyword>
<protein>
    <recommendedName>
        <fullName evidence="1">HTH cro/C1-type domain-containing protein</fullName>
    </recommendedName>
</protein>
<dbReference type="RefSeq" id="WP_226587174.1">
    <property type="nucleotide sequence ID" value="NZ_BLAY01000104.1"/>
</dbReference>
<comment type="caution">
    <text evidence="2">The sequence shown here is derived from an EMBL/GenBank/DDBJ whole genome shotgun (WGS) entry which is preliminary data.</text>
</comment>
<dbReference type="InterPro" id="IPR010982">
    <property type="entry name" value="Lambda_DNA-bd_dom_sf"/>
</dbReference>
<dbReference type="SUPFAM" id="SSF47413">
    <property type="entry name" value="lambda repressor-like DNA-binding domains"/>
    <property type="match status" value="1"/>
</dbReference>